<comment type="similarity">
    <text evidence="2">Belongs to the complex I subunit 3 family.</text>
</comment>
<evidence type="ECO:0000256" key="5">
    <source>
        <dbReference type="ARBA" id="ARBA00022989"/>
    </source>
</evidence>
<organism evidence="8">
    <name type="scientific">marine metagenome</name>
    <dbReference type="NCBI Taxonomy" id="408172"/>
    <lineage>
        <taxon>unclassified sequences</taxon>
        <taxon>metagenomes</taxon>
        <taxon>ecological metagenomes</taxon>
    </lineage>
</organism>
<feature type="transmembrane region" description="Helical" evidence="7">
    <location>
        <begin position="23"/>
        <end position="43"/>
    </location>
</feature>
<sequence length="159" mass="18159">MTIGVTINSLAVINSSTSMYRDFGTSFIFVLIGIILVAVPLLLQRILSPRRKTAEKLSTYECGEDVEGPAWVKFNIRFYVIALIFIIFDVEVVFLFPWAVVYKELGLFAFVEMMIFLGILALGLAYVWRKGDLEWVKFSVPYGRGRYRKLTIIEETPVS</sequence>
<feature type="transmembrane region" description="Helical" evidence="7">
    <location>
        <begin position="105"/>
        <end position="128"/>
    </location>
</feature>
<evidence type="ECO:0000313" key="8">
    <source>
        <dbReference type="EMBL" id="SVD33474.1"/>
    </source>
</evidence>
<dbReference type="PANTHER" id="PTHR11058">
    <property type="entry name" value="NADH-UBIQUINONE OXIDOREDUCTASE CHAIN 3"/>
    <property type="match status" value="1"/>
</dbReference>
<dbReference type="GO" id="GO:0016651">
    <property type="term" value="F:oxidoreductase activity, acting on NAD(P)H"/>
    <property type="evidence" value="ECO:0007669"/>
    <property type="project" value="InterPro"/>
</dbReference>
<keyword evidence="6 7" id="KW-0472">Membrane</keyword>
<dbReference type="InterPro" id="IPR023043">
    <property type="entry name" value="NAD(P)H_OxRDtase_bac/plastid"/>
</dbReference>
<feature type="non-terminal residue" evidence="8">
    <location>
        <position position="159"/>
    </location>
</feature>
<dbReference type="EMBL" id="UINC01144145">
    <property type="protein sequence ID" value="SVD33474.1"/>
    <property type="molecule type" value="Genomic_DNA"/>
</dbReference>
<dbReference type="PANTHER" id="PTHR11058:SF9">
    <property type="entry name" value="NADH-UBIQUINONE OXIDOREDUCTASE CHAIN 3"/>
    <property type="match status" value="1"/>
</dbReference>
<feature type="transmembrane region" description="Helical" evidence="7">
    <location>
        <begin position="78"/>
        <end position="99"/>
    </location>
</feature>
<dbReference type="InterPro" id="IPR038430">
    <property type="entry name" value="NDAH_ubi_oxred_su3_sf"/>
</dbReference>
<evidence type="ECO:0000256" key="6">
    <source>
        <dbReference type="ARBA" id="ARBA00023136"/>
    </source>
</evidence>
<dbReference type="HAMAP" id="MF_01394">
    <property type="entry name" value="NDH1_NuoA"/>
    <property type="match status" value="1"/>
</dbReference>
<dbReference type="GO" id="GO:0008137">
    <property type="term" value="F:NADH dehydrogenase (ubiquinone) activity"/>
    <property type="evidence" value="ECO:0007669"/>
    <property type="project" value="InterPro"/>
</dbReference>
<dbReference type="InterPro" id="IPR000440">
    <property type="entry name" value="NADH_UbQ/plastoQ_OxRdtase_su3"/>
</dbReference>
<keyword evidence="5 7" id="KW-1133">Transmembrane helix</keyword>
<gene>
    <name evidence="8" type="ORF">METZ01_LOCUS386328</name>
</gene>
<evidence type="ECO:0000256" key="4">
    <source>
        <dbReference type="ARBA" id="ARBA00022692"/>
    </source>
</evidence>
<evidence type="ECO:0000256" key="3">
    <source>
        <dbReference type="ARBA" id="ARBA00022448"/>
    </source>
</evidence>
<keyword evidence="3" id="KW-0813">Transport</keyword>
<reference evidence="8" key="1">
    <citation type="submission" date="2018-05" db="EMBL/GenBank/DDBJ databases">
        <authorList>
            <person name="Lanie J.A."/>
            <person name="Ng W.-L."/>
            <person name="Kazmierczak K.M."/>
            <person name="Andrzejewski T.M."/>
            <person name="Davidsen T.M."/>
            <person name="Wayne K.J."/>
            <person name="Tettelin H."/>
            <person name="Glass J.I."/>
            <person name="Rusch D."/>
            <person name="Podicherti R."/>
            <person name="Tsui H.-C.T."/>
            <person name="Winkler M.E."/>
        </authorList>
    </citation>
    <scope>NUCLEOTIDE SEQUENCE</scope>
</reference>
<evidence type="ECO:0000256" key="7">
    <source>
        <dbReference type="SAM" id="Phobius"/>
    </source>
</evidence>
<accession>A0A382UGR8</accession>
<dbReference type="AlphaFoldDB" id="A0A382UGR8"/>
<evidence type="ECO:0000256" key="1">
    <source>
        <dbReference type="ARBA" id="ARBA00004141"/>
    </source>
</evidence>
<name>A0A382UGR8_9ZZZZ</name>
<evidence type="ECO:0000256" key="2">
    <source>
        <dbReference type="ARBA" id="ARBA00008472"/>
    </source>
</evidence>
<dbReference type="GO" id="GO:0030964">
    <property type="term" value="C:NADH dehydrogenase complex"/>
    <property type="evidence" value="ECO:0007669"/>
    <property type="project" value="TreeGrafter"/>
</dbReference>
<dbReference type="Pfam" id="PF00507">
    <property type="entry name" value="Oxidored_q4"/>
    <property type="match status" value="1"/>
</dbReference>
<keyword evidence="4 7" id="KW-0812">Transmembrane</keyword>
<dbReference type="Gene3D" id="1.20.58.1610">
    <property type="entry name" value="NADH:ubiquinone/plastoquinone oxidoreductase, chain 3"/>
    <property type="match status" value="1"/>
</dbReference>
<comment type="subcellular location">
    <subcellularLocation>
        <location evidence="1">Membrane</location>
        <topology evidence="1">Multi-pass membrane protein</topology>
    </subcellularLocation>
</comment>
<proteinExistence type="inferred from homology"/>
<protein>
    <submittedName>
        <fullName evidence="8">Uncharacterized protein</fullName>
    </submittedName>
</protein>